<proteinExistence type="predicted"/>
<organism evidence="4">
    <name type="scientific">Schistocephalus solidus</name>
    <name type="common">Tapeworm</name>
    <dbReference type="NCBI Taxonomy" id="70667"/>
    <lineage>
        <taxon>Eukaryota</taxon>
        <taxon>Metazoa</taxon>
        <taxon>Spiralia</taxon>
        <taxon>Lophotrochozoa</taxon>
        <taxon>Platyhelminthes</taxon>
        <taxon>Cestoda</taxon>
        <taxon>Eucestoda</taxon>
        <taxon>Diphyllobothriidea</taxon>
        <taxon>Diphyllobothriidae</taxon>
        <taxon>Schistocephalus</taxon>
    </lineage>
</organism>
<feature type="domain" description="CIP2A N-terminal" evidence="3">
    <location>
        <begin position="31"/>
        <end position="135"/>
    </location>
</feature>
<gene>
    <name evidence="4" type="ORF">TR144076</name>
</gene>
<evidence type="ECO:0000259" key="3">
    <source>
        <dbReference type="Pfam" id="PF21044"/>
    </source>
</evidence>
<dbReference type="AlphaFoldDB" id="A0A0X3NKK6"/>
<feature type="region of interest" description="Disordered" evidence="2">
    <location>
        <begin position="350"/>
        <end position="369"/>
    </location>
</feature>
<evidence type="ECO:0000313" key="4">
    <source>
        <dbReference type="EMBL" id="JAP40165.1"/>
    </source>
</evidence>
<dbReference type="Pfam" id="PF21044">
    <property type="entry name" value="CIP2A_N"/>
    <property type="match status" value="1"/>
</dbReference>
<feature type="coiled-coil region" evidence="1">
    <location>
        <begin position="630"/>
        <end position="713"/>
    </location>
</feature>
<protein>
    <recommendedName>
        <fullName evidence="3">CIP2A N-terminal domain-containing protein</fullName>
    </recommendedName>
</protein>
<accession>A0A0X3NKK6</accession>
<reference evidence="4" key="1">
    <citation type="submission" date="2016-01" db="EMBL/GenBank/DDBJ databases">
        <title>Reference transcriptome for the parasite Schistocephalus solidus: insights into the molecular evolution of parasitism.</title>
        <authorList>
            <person name="Hebert F.O."/>
            <person name="Grambauer S."/>
            <person name="Barber I."/>
            <person name="Landry C.R."/>
            <person name="Aubin-Horth N."/>
        </authorList>
    </citation>
    <scope>NUCLEOTIDE SEQUENCE</scope>
</reference>
<name>A0A0X3NKK6_SCHSO</name>
<dbReference type="InterPro" id="IPR048701">
    <property type="entry name" value="CIP2A_N"/>
</dbReference>
<evidence type="ECO:0000256" key="1">
    <source>
        <dbReference type="SAM" id="Coils"/>
    </source>
</evidence>
<evidence type="ECO:0000256" key="2">
    <source>
        <dbReference type="SAM" id="MobiDB-lite"/>
    </source>
</evidence>
<keyword evidence="1" id="KW-0175">Coiled coil</keyword>
<dbReference type="EMBL" id="GEEE01023060">
    <property type="protein sequence ID" value="JAP40165.1"/>
    <property type="molecule type" value="Transcribed_RNA"/>
</dbReference>
<feature type="non-terminal residue" evidence="4">
    <location>
        <position position="1"/>
    </location>
</feature>
<sequence length="745" mass="81234">VRKLLMRIMNAEPTNELALVLSMTIRFQLWAVSDKFFEGHNFQTTVQVLFNILLNGDFSLASLFAGELLADLFAEKSTSEQMKSYPRLNEALREIVCQLKSANTPLLLKFLNLLSCIVRSDSSLCSFIRELIFSSLEVDGALETGENTPCQSLAGLAVHLIKENHLLGAAATAFLLDLESSFADSPAESVTDYHGSLLALLTVLQRAISSCSFSSSSATEPFRDGASDIEQLHRMRLLLRCAAMAINRLAQSVVGLDAESLEMSADQSFRLAILVQSIAQQLFAGNDVLAVITGLADESAAATSVDAKQQSPPDTINLVQKAAVLAKAGLTVECLDLMLACINHLSAVSPAPPPRSQSGIEDASETRIDSTPRLVENMTGLCLQEEASAARLRRCGDALQHFLERPVMPSLLALTLAEGDGLFLPSGAPLTCPVAAWNYSLRLSALRLLPLALQLEKFSNQAFTDTLVALLPPDLGVVDRYLTSKLQSQAQQKPDSRSPAFLTTWLLCTQPLGPSSYTESSRGNQRQSNCTEEVLEKLLSRMDGMEVSSVSGSEALAICQRTIELLKSREGAVEANLNAKNEALTAALRESDQIVEQLRTRALLAEAEALRLANLQLTALTERERDRTTLADLTSQLNRLKAMNADLSNDLAAKRQDCENLLATKQNLQSKLANSREQIRALDATNDNYRKQLDEAKQLLQQKDVQIQQYTQITRLINDLTGNRAPAIDLAASIQLPNKTPSTNP</sequence>